<accession>A0A3S5AQ10</accession>
<gene>
    <name evidence="1" type="ORF">PXEA_LOCUS35851</name>
</gene>
<protein>
    <submittedName>
        <fullName evidence="1">Uncharacterized protein</fullName>
    </submittedName>
</protein>
<dbReference type="EMBL" id="CAAALY010274275">
    <property type="protein sequence ID" value="VEL42411.1"/>
    <property type="molecule type" value="Genomic_DNA"/>
</dbReference>
<dbReference type="Proteomes" id="UP000784294">
    <property type="component" value="Unassembled WGS sequence"/>
</dbReference>
<name>A0A3S5AQ10_9PLAT</name>
<keyword evidence="2" id="KW-1185">Reference proteome</keyword>
<evidence type="ECO:0000313" key="2">
    <source>
        <dbReference type="Proteomes" id="UP000784294"/>
    </source>
</evidence>
<reference evidence="1" key="1">
    <citation type="submission" date="2018-11" db="EMBL/GenBank/DDBJ databases">
        <authorList>
            <consortium name="Pathogen Informatics"/>
        </authorList>
    </citation>
    <scope>NUCLEOTIDE SEQUENCE</scope>
</reference>
<dbReference type="AlphaFoldDB" id="A0A3S5AQ10"/>
<organism evidence="1 2">
    <name type="scientific">Protopolystoma xenopodis</name>
    <dbReference type="NCBI Taxonomy" id="117903"/>
    <lineage>
        <taxon>Eukaryota</taxon>
        <taxon>Metazoa</taxon>
        <taxon>Spiralia</taxon>
        <taxon>Lophotrochozoa</taxon>
        <taxon>Platyhelminthes</taxon>
        <taxon>Monogenea</taxon>
        <taxon>Polyopisthocotylea</taxon>
        <taxon>Polystomatidea</taxon>
        <taxon>Polystomatidae</taxon>
        <taxon>Protopolystoma</taxon>
    </lineage>
</organism>
<evidence type="ECO:0000313" key="1">
    <source>
        <dbReference type="EMBL" id="VEL42411.1"/>
    </source>
</evidence>
<proteinExistence type="predicted"/>
<comment type="caution">
    <text evidence="1">The sequence shown here is derived from an EMBL/GenBank/DDBJ whole genome shotgun (WGS) entry which is preliminary data.</text>
</comment>
<sequence length="93" mass="10606">MLTTSRLRGRFHRDCDKSTVLAATRKRHELESRQRRDFSQTLHVPLKRCECAGGGQTVRQTLGNLKSVELQISKPQYRRPNSVEENLAKGSAN</sequence>